<sequence length="90" mass="10367">MYFSLVELEVSHHPWRFRQSDASCGEVESQGMASDSLEIISMNVEEVLSHFEMEYPITFQMRTCQTEVISLSGITPAKFPLTRLDQPPWI</sequence>
<dbReference type="EMBL" id="JACASF010000004">
    <property type="protein sequence ID" value="KAF6481859.1"/>
    <property type="molecule type" value="Genomic_DNA"/>
</dbReference>
<gene>
    <name evidence="1" type="ORF">HJG59_015693</name>
</gene>
<reference evidence="1 2" key="1">
    <citation type="journal article" date="2020" name="Nature">
        <title>Six reference-quality genomes reveal evolution of bat adaptations.</title>
        <authorList>
            <person name="Jebb D."/>
            <person name="Huang Z."/>
            <person name="Pippel M."/>
            <person name="Hughes G.M."/>
            <person name="Lavrichenko K."/>
            <person name="Devanna P."/>
            <person name="Winkler S."/>
            <person name="Jermiin L.S."/>
            <person name="Skirmuntt E.C."/>
            <person name="Katzourakis A."/>
            <person name="Burkitt-Gray L."/>
            <person name="Ray D.A."/>
            <person name="Sullivan K.A.M."/>
            <person name="Roscito J.G."/>
            <person name="Kirilenko B.M."/>
            <person name="Davalos L.M."/>
            <person name="Corthals A.P."/>
            <person name="Power M.L."/>
            <person name="Jones G."/>
            <person name="Ransome R.D."/>
            <person name="Dechmann D.K.N."/>
            <person name="Locatelli A.G."/>
            <person name="Puechmaille S.J."/>
            <person name="Fedrigo O."/>
            <person name="Jarvis E.D."/>
            <person name="Hiller M."/>
            <person name="Vernes S.C."/>
            <person name="Myers E.W."/>
            <person name="Teeling E.C."/>
        </authorList>
    </citation>
    <scope>NUCLEOTIDE SEQUENCE [LARGE SCALE GENOMIC DNA]</scope>
    <source>
        <strain evidence="1">MMolMol1</strain>
        <tissue evidence="1">Muscle</tissue>
    </source>
</reference>
<evidence type="ECO:0000313" key="1">
    <source>
        <dbReference type="EMBL" id="KAF6481859.1"/>
    </source>
</evidence>
<dbReference type="Proteomes" id="UP000550707">
    <property type="component" value="Unassembled WGS sequence"/>
</dbReference>
<dbReference type="AlphaFoldDB" id="A0A7J8ICQ8"/>
<organism evidence="1 2">
    <name type="scientific">Molossus molossus</name>
    <name type="common">Pallas' mastiff bat</name>
    <name type="synonym">Vespertilio molossus</name>
    <dbReference type="NCBI Taxonomy" id="27622"/>
    <lineage>
        <taxon>Eukaryota</taxon>
        <taxon>Metazoa</taxon>
        <taxon>Chordata</taxon>
        <taxon>Craniata</taxon>
        <taxon>Vertebrata</taxon>
        <taxon>Euteleostomi</taxon>
        <taxon>Mammalia</taxon>
        <taxon>Eutheria</taxon>
        <taxon>Laurasiatheria</taxon>
        <taxon>Chiroptera</taxon>
        <taxon>Yangochiroptera</taxon>
        <taxon>Molossidae</taxon>
        <taxon>Molossus</taxon>
    </lineage>
</organism>
<accession>A0A7J8ICQ8</accession>
<keyword evidence="2" id="KW-1185">Reference proteome</keyword>
<evidence type="ECO:0000313" key="2">
    <source>
        <dbReference type="Proteomes" id="UP000550707"/>
    </source>
</evidence>
<comment type="caution">
    <text evidence="1">The sequence shown here is derived from an EMBL/GenBank/DDBJ whole genome shotgun (WGS) entry which is preliminary data.</text>
</comment>
<protein>
    <submittedName>
        <fullName evidence="1">Ring finger protein 145</fullName>
    </submittedName>
</protein>
<proteinExistence type="predicted"/>
<name>A0A7J8ICQ8_MOLMO</name>